<dbReference type="RefSeq" id="WP_090627893.1">
    <property type="nucleotide sequence ID" value="NZ_FOCP01000003.1"/>
</dbReference>
<gene>
    <name evidence="2" type="ORF">SAMN05216325_103111</name>
</gene>
<proteinExistence type="predicted"/>
<dbReference type="AlphaFoldDB" id="A0A1H8BWW5"/>
<dbReference type="Pfam" id="PF01864">
    <property type="entry name" value="CarS-like"/>
    <property type="match status" value="1"/>
</dbReference>
<keyword evidence="1" id="KW-0472">Membrane</keyword>
<dbReference type="PANTHER" id="PTHR39650">
    <property type="entry name" value="CDP-ARCHAEOL SYNTHASE"/>
    <property type="match status" value="1"/>
</dbReference>
<evidence type="ECO:0000256" key="1">
    <source>
        <dbReference type="SAM" id="Phobius"/>
    </source>
</evidence>
<dbReference type="PANTHER" id="PTHR39650:SF1">
    <property type="entry name" value="CDP-ARCHAEOL SYNTHASE"/>
    <property type="match status" value="1"/>
</dbReference>
<feature type="transmembrane region" description="Helical" evidence="1">
    <location>
        <begin position="53"/>
        <end position="71"/>
    </location>
</feature>
<keyword evidence="1" id="KW-1133">Transmembrane helix</keyword>
<dbReference type="Proteomes" id="UP000199459">
    <property type="component" value="Unassembled WGS sequence"/>
</dbReference>
<dbReference type="OrthoDB" id="8850121at2"/>
<dbReference type="STRING" id="917.SAMN05216326_10496"/>
<dbReference type="InterPro" id="IPR032690">
    <property type="entry name" value="CarS"/>
</dbReference>
<name>A0A1H8BWW5_9PROT</name>
<reference evidence="2 3" key="1">
    <citation type="submission" date="2016-10" db="EMBL/GenBank/DDBJ databases">
        <authorList>
            <person name="de Groot N.N."/>
        </authorList>
    </citation>
    <scope>NUCLEOTIDE SEQUENCE [LARGE SCALE GENOMIC DNA]</scope>
    <source>
        <strain evidence="2 3">Nm22</strain>
    </source>
</reference>
<feature type="transmembrane region" description="Helical" evidence="1">
    <location>
        <begin position="133"/>
        <end position="152"/>
    </location>
</feature>
<evidence type="ECO:0000313" key="2">
    <source>
        <dbReference type="EMBL" id="SEM86357.1"/>
    </source>
</evidence>
<sequence length="161" mass="18170">MDTPFAHLLILIITANGAPIMVRYLVQNRWKQPVDCGYCLTGNNRLFGNTKTWRGLISSLVITSLFGWWMGYEIKTGALIAAGAMSGDLFSSFIKRRLKLSPSSMAPLLDQVPESLVPAILVIQTFRLTTLDIVYLVAVFFVLEYVLSFMLYRLGIRKKPY</sequence>
<evidence type="ECO:0000313" key="3">
    <source>
        <dbReference type="Proteomes" id="UP000199459"/>
    </source>
</evidence>
<keyword evidence="1" id="KW-0812">Transmembrane</keyword>
<protein>
    <submittedName>
        <fullName evidence="2">CDP-2,3-bis-(O-geranylgeranyl)-sn-glycerol synthase</fullName>
    </submittedName>
</protein>
<feature type="transmembrane region" description="Helical" evidence="1">
    <location>
        <begin position="6"/>
        <end position="26"/>
    </location>
</feature>
<accession>A0A1H8BWW5</accession>
<organism evidence="2 3">
    <name type="scientific">Nitrosomonas marina</name>
    <dbReference type="NCBI Taxonomy" id="917"/>
    <lineage>
        <taxon>Bacteria</taxon>
        <taxon>Pseudomonadati</taxon>
        <taxon>Pseudomonadota</taxon>
        <taxon>Betaproteobacteria</taxon>
        <taxon>Nitrosomonadales</taxon>
        <taxon>Nitrosomonadaceae</taxon>
        <taxon>Nitrosomonas</taxon>
    </lineage>
</organism>
<dbReference type="EMBL" id="FOCP01000003">
    <property type="protein sequence ID" value="SEM86357.1"/>
    <property type="molecule type" value="Genomic_DNA"/>
</dbReference>